<dbReference type="InterPro" id="IPR029032">
    <property type="entry name" value="AhpD-like"/>
</dbReference>
<evidence type="ECO:0000259" key="1">
    <source>
        <dbReference type="Pfam" id="PF02627"/>
    </source>
</evidence>
<accession>A0A645K007</accession>
<gene>
    <name evidence="2" type="ORF">SDC9_212308</name>
</gene>
<evidence type="ECO:0000313" key="2">
    <source>
        <dbReference type="EMBL" id="MPN64533.1"/>
    </source>
</evidence>
<dbReference type="SUPFAM" id="SSF69118">
    <property type="entry name" value="AhpD-like"/>
    <property type="match status" value="1"/>
</dbReference>
<dbReference type="AlphaFoldDB" id="A0A645K007"/>
<organism evidence="2">
    <name type="scientific">bioreactor metagenome</name>
    <dbReference type="NCBI Taxonomy" id="1076179"/>
    <lineage>
        <taxon>unclassified sequences</taxon>
        <taxon>metagenomes</taxon>
        <taxon>ecological metagenomes</taxon>
    </lineage>
</organism>
<feature type="domain" description="Carboxymuconolactone decarboxylase-like" evidence="1">
    <location>
        <begin position="1"/>
        <end position="33"/>
    </location>
</feature>
<sequence length="39" mass="4170">MGMTLQELEEVLGVAVYMGGGPSLMYAANALEAFKEFSN</sequence>
<name>A0A645K007_9ZZZZ</name>
<dbReference type="Pfam" id="PF02627">
    <property type="entry name" value="CMD"/>
    <property type="match status" value="1"/>
</dbReference>
<dbReference type="Gene3D" id="1.20.1290.10">
    <property type="entry name" value="AhpD-like"/>
    <property type="match status" value="1"/>
</dbReference>
<dbReference type="InterPro" id="IPR003779">
    <property type="entry name" value="CMD-like"/>
</dbReference>
<dbReference type="EMBL" id="VSSQ01145561">
    <property type="protein sequence ID" value="MPN64533.1"/>
    <property type="molecule type" value="Genomic_DNA"/>
</dbReference>
<protein>
    <recommendedName>
        <fullName evidence="1">Carboxymuconolactone decarboxylase-like domain-containing protein</fullName>
    </recommendedName>
</protein>
<dbReference type="GO" id="GO:0051920">
    <property type="term" value="F:peroxiredoxin activity"/>
    <property type="evidence" value="ECO:0007669"/>
    <property type="project" value="InterPro"/>
</dbReference>
<reference evidence="2" key="1">
    <citation type="submission" date="2019-08" db="EMBL/GenBank/DDBJ databases">
        <authorList>
            <person name="Kucharzyk K."/>
            <person name="Murdoch R.W."/>
            <person name="Higgins S."/>
            <person name="Loffler F."/>
        </authorList>
    </citation>
    <scope>NUCLEOTIDE SEQUENCE</scope>
</reference>
<comment type="caution">
    <text evidence="2">The sequence shown here is derived from an EMBL/GenBank/DDBJ whole genome shotgun (WGS) entry which is preliminary data.</text>
</comment>
<proteinExistence type="predicted"/>